<keyword evidence="2" id="KW-1133">Transmembrane helix</keyword>
<evidence type="ECO:0000256" key="1">
    <source>
        <dbReference type="ARBA" id="ARBA00022729"/>
    </source>
</evidence>
<reference evidence="4" key="2">
    <citation type="journal article" date="2021" name="PeerJ">
        <title>Extensive microbial diversity within the chicken gut microbiome revealed by metagenomics and culture.</title>
        <authorList>
            <person name="Gilroy R."/>
            <person name="Ravi A."/>
            <person name="Getino M."/>
            <person name="Pursley I."/>
            <person name="Horton D.L."/>
            <person name="Alikhan N.F."/>
            <person name="Baker D."/>
            <person name="Gharbi K."/>
            <person name="Hall N."/>
            <person name="Watson M."/>
            <person name="Adriaenssens E.M."/>
            <person name="Foster-Nyarko E."/>
            <person name="Jarju S."/>
            <person name="Secka A."/>
            <person name="Antonio M."/>
            <person name="Oren A."/>
            <person name="Chaudhuri R.R."/>
            <person name="La Ragione R."/>
            <person name="Hildebrand F."/>
            <person name="Pallen M.J."/>
        </authorList>
    </citation>
    <scope>NUCLEOTIDE SEQUENCE</scope>
    <source>
        <strain evidence="4">1063</strain>
    </source>
</reference>
<accession>A0A9D1L106</accession>
<feature type="signal peptide" evidence="3">
    <location>
        <begin position="1"/>
        <end position="25"/>
    </location>
</feature>
<feature type="chain" id="PRO_5039151698" evidence="3">
    <location>
        <begin position="26"/>
        <end position="562"/>
    </location>
</feature>
<keyword evidence="2" id="KW-0472">Membrane</keyword>
<comment type="caution">
    <text evidence="4">The sequence shown here is derived from an EMBL/GenBank/DDBJ whole genome shotgun (WGS) entry which is preliminary data.</text>
</comment>
<evidence type="ECO:0000313" key="5">
    <source>
        <dbReference type="Proteomes" id="UP000824088"/>
    </source>
</evidence>
<dbReference type="Proteomes" id="UP000824088">
    <property type="component" value="Unassembled WGS sequence"/>
</dbReference>
<dbReference type="InterPro" id="IPR006059">
    <property type="entry name" value="SBP"/>
</dbReference>
<dbReference type="SUPFAM" id="SSF53850">
    <property type="entry name" value="Periplasmic binding protein-like II"/>
    <property type="match status" value="1"/>
</dbReference>
<organism evidence="4 5">
    <name type="scientific">Candidatus Limadaptatus stercorigallinarum</name>
    <dbReference type="NCBI Taxonomy" id="2840845"/>
    <lineage>
        <taxon>Bacteria</taxon>
        <taxon>Bacillati</taxon>
        <taxon>Bacillota</taxon>
        <taxon>Clostridia</taxon>
        <taxon>Eubacteriales</taxon>
        <taxon>Candidatus Limadaptatus</taxon>
    </lineage>
</organism>
<gene>
    <name evidence="4" type="ORF">IAD51_01825</name>
</gene>
<keyword evidence="2" id="KW-0812">Transmembrane</keyword>
<evidence type="ECO:0000313" key="4">
    <source>
        <dbReference type="EMBL" id="HIU20964.1"/>
    </source>
</evidence>
<keyword evidence="1 3" id="KW-0732">Signal</keyword>
<dbReference type="Pfam" id="PF01547">
    <property type="entry name" value="SBP_bac_1"/>
    <property type="match status" value="1"/>
</dbReference>
<feature type="transmembrane region" description="Helical" evidence="2">
    <location>
        <begin position="522"/>
        <end position="543"/>
    </location>
</feature>
<dbReference type="AlphaFoldDB" id="A0A9D1L106"/>
<dbReference type="EMBL" id="DVMN01000030">
    <property type="protein sequence ID" value="HIU20964.1"/>
    <property type="molecule type" value="Genomic_DNA"/>
</dbReference>
<dbReference type="Gene3D" id="3.40.190.10">
    <property type="entry name" value="Periplasmic binding protein-like II"/>
    <property type="match status" value="2"/>
</dbReference>
<proteinExistence type="predicted"/>
<dbReference type="PANTHER" id="PTHR30222">
    <property type="entry name" value="SPERMIDINE/PUTRESCINE-BINDING PERIPLASMIC PROTEIN"/>
    <property type="match status" value="1"/>
</dbReference>
<evidence type="ECO:0000256" key="2">
    <source>
        <dbReference type="SAM" id="Phobius"/>
    </source>
</evidence>
<protein>
    <submittedName>
        <fullName evidence="4">Extracellular solute-binding protein</fullName>
    </submittedName>
</protein>
<name>A0A9D1L106_9FIRM</name>
<reference evidence="4" key="1">
    <citation type="submission" date="2020-10" db="EMBL/GenBank/DDBJ databases">
        <authorList>
            <person name="Gilroy R."/>
        </authorList>
    </citation>
    <scope>NUCLEOTIDE SEQUENCE</scope>
    <source>
        <strain evidence="4">1063</strain>
    </source>
</reference>
<dbReference type="PANTHER" id="PTHR30222:SF17">
    <property type="entry name" value="SPERMIDINE_PUTRESCINE-BINDING PERIPLASMIC PROTEIN"/>
    <property type="match status" value="1"/>
</dbReference>
<dbReference type="PROSITE" id="PS51257">
    <property type="entry name" value="PROKAR_LIPOPROTEIN"/>
    <property type="match status" value="1"/>
</dbReference>
<sequence length="562" mass="63492">MKKRRTLALLALAAVCVCALTPLLAACDNSGGGLTGGGADTLVIYNWEDYIDTGLLDEFADYYREVTGKRLDITYSTFDTNETMLTQVMRGETAVDLVCPSEYAIERLMRAGQLANQSELVAQYSAEYPDAFSNLGNVNQTVLEKIGETFGEMEINGETYDMRDYMVPYMWGTLGLLYNTRIISEEELEGYGWGLLWNESGNPELEDMILMKDSVRDSYAAVVFYMEEYGLLPDGVSETYGKPFTELTVNELINCTDSAILQRAEELLTAQRDHISGYEVDFGKDDMINEIVYLDLAWSGDALWAIEESEYYEDTDTYQLGYYVPEKSNIWYDGWAVLESSDSKLAAMMFIDYMCRPDAGARNIGYIGYTSAVDQEIMKYDYDAAQALLDVEYLWYASSEECSVYDYDGELVFYYEWVEGEGYYLDLYGEEVEVEDESALIPLDLETDDEGYYLLPDGLKDSYPLDEEYIVCPDSISLFYYDEGRYPEITDNLGVMQDYGAANEDVVNMWQRAKAGDGVPSELWWCLLAVVLVVGVALGAYFLKEALKSKPRKTDKGGGQES</sequence>
<evidence type="ECO:0000256" key="3">
    <source>
        <dbReference type="SAM" id="SignalP"/>
    </source>
</evidence>